<evidence type="ECO:0000256" key="2">
    <source>
        <dbReference type="ARBA" id="ARBA00022448"/>
    </source>
</evidence>
<dbReference type="GO" id="GO:0015171">
    <property type="term" value="F:amino acid transmembrane transporter activity"/>
    <property type="evidence" value="ECO:0007669"/>
    <property type="project" value="UniProtKB-ARBA"/>
</dbReference>
<feature type="transmembrane region" description="Helical" evidence="9">
    <location>
        <begin position="348"/>
        <end position="368"/>
    </location>
</feature>
<gene>
    <name evidence="11" type="ORF">SASPL_125462</name>
</gene>
<dbReference type="EMBL" id="PNBA02000009">
    <property type="protein sequence ID" value="KAG6412774.1"/>
    <property type="molecule type" value="Genomic_DNA"/>
</dbReference>
<comment type="subcellular location">
    <subcellularLocation>
        <location evidence="1">Cell membrane</location>
        <topology evidence="1">Multi-pass membrane protein</topology>
    </subcellularLocation>
</comment>
<keyword evidence="3" id="KW-1003">Cell membrane</keyword>
<dbReference type="Pfam" id="PF01490">
    <property type="entry name" value="Aa_trans"/>
    <property type="match status" value="1"/>
</dbReference>
<feature type="transmembrane region" description="Helical" evidence="9">
    <location>
        <begin position="262"/>
        <end position="283"/>
    </location>
</feature>
<feature type="transmembrane region" description="Helical" evidence="9">
    <location>
        <begin position="374"/>
        <end position="394"/>
    </location>
</feature>
<comment type="similarity">
    <text evidence="8">Belongs to the amino acid/polyamine transporter 2 family. Amino acid/auxin permease (AAAP) (TC 2.A.18.2) subfamily.</text>
</comment>
<feature type="domain" description="Amino acid transporter transmembrane" evidence="10">
    <location>
        <begin position="30"/>
        <end position="425"/>
    </location>
</feature>
<evidence type="ECO:0000256" key="7">
    <source>
        <dbReference type="ARBA" id="ARBA00023136"/>
    </source>
</evidence>
<keyword evidence="7 9" id="KW-0472">Membrane</keyword>
<dbReference type="Gene3D" id="1.20.1740.10">
    <property type="entry name" value="Amino acid/polyamine transporter I"/>
    <property type="match status" value="1"/>
</dbReference>
<keyword evidence="4 9" id="KW-0812">Transmembrane</keyword>
<evidence type="ECO:0000256" key="8">
    <source>
        <dbReference type="ARBA" id="ARBA00061463"/>
    </source>
</evidence>
<feature type="transmembrane region" description="Helical" evidence="9">
    <location>
        <begin position="303"/>
        <end position="327"/>
    </location>
</feature>
<comment type="caution">
    <text evidence="11">The sequence shown here is derived from an EMBL/GenBank/DDBJ whole genome shotgun (WGS) entry which is preliminary data.</text>
</comment>
<reference evidence="11" key="2">
    <citation type="submission" date="2020-08" db="EMBL/GenBank/DDBJ databases">
        <title>Plant Genome Project.</title>
        <authorList>
            <person name="Zhang R.-G."/>
        </authorList>
    </citation>
    <scope>NUCLEOTIDE SEQUENCE</scope>
    <source>
        <strain evidence="11">Huo1</strain>
        <tissue evidence="11">Leaf</tissue>
    </source>
</reference>
<evidence type="ECO:0000313" key="12">
    <source>
        <dbReference type="Proteomes" id="UP000298416"/>
    </source>
</evidence>
<feature type="transmembrane region" description="Helical" evidence="9">
    <location>
        <begin position="219"/>
        <end position="241"/>
    </location>
</feature>
<feature type="transmembrane region" description="Helical" evidence="9">
    <location>
        <begin position="61"/>
        <end position="80"/>
    </location>
</feature>
<proteinExistence type="inferred from homology"/>
<reference evidence="11" key="1">
    <citation type="submission" date="2018-01" db="EMBL/GenBank/DDBJ databases">
        <authorList>
            <person name="Mao J.F."/>
        </authorList>
    </citation>
    <scope>NUCLEOTIDE SEQUENCE</scope>
    <source>
        <strain evidence="11">Huo1</strain>
        <tissue evidence="11">Leaf</tissue>
    </source>
</reference>
<keyword evidence="2" id="KW-0813">Transport</keyword>
<feature type="transmembrane region" description="Helical" evidence="9">
    <location>
        <begin position="33"/>
        <end position="55"/>
    </location>
</feature>
<dbReference type="InterPro" id="IPR013057">
    <property type="entry name" value="AA_transpt_TM"/>
</dbReference>
<dbReference type="AlphaFoldDB" id="A0A8X8XH54"/>
<feature type="transmembrane region" description="Helical" evidence="9">
    <location>
        <begin position="179"/>
        <end position="199"/>
    </location>
</feature>
<accession>A0A8X8XH54</accession>
<keyword evidence="6 9" id="KW-1133">Transmembrane helix</keyword>
<evidence type="ECO:0000256" key="4">
    <source>
        <dbReference type="ARBA" id="ARBA00022692"/>
    </source>
</evidence>
<evidence type="ECO:0000313" key="11">
    <source>
        <dbReference type="EMBL" id="KAG6412774.1"/>
    </source>
</evidence>
<evidence type="ECO:0000256" key="3">
    <source>
        <dbReference type="ARBA" id="ARBA00022475"/>
    </source>
</evidence>
<evidence type="ECO:0000256" key="6">
    <source>
        <dbReference type="ARBA" id="ARBA00022989"/>
    </source>
</evidence>
<evidence type="ECO:0000259" key="10">
    <source>
        <dbReference type="Pfam" id="PF01490"/>
    </source>
</evidence>
<evidence type="ECO:0000256" key="9">
    <source>
        <dbReference type="SAM" id="Phobius"/>
    </source>
</evidence>
<dbReference type="GO" id="GO:0005886">
    <property type="term" value="C:plasma membrane"/>
    <property type="evidence" value="ECO:0007669"/>
    <property type="project" value="UniProtKB-SubCell"/>
</dbReference>
<feature type="transmembrane region" description="Helical" evidence="9">
    <location>
        <begin position="109"/>
        <end position="131"/>
    </location>
</feature>
<dbReference type="FunFam" id="1.20.1740.10:FF:000033">
    <property type="entry name" value="Lysine histidine transporter 1"/>
    <property type="match status" value="1"/>
</dbReference>
<protein>
    <recommendedName>
        <fullName evidence="10">Amino acid transporter transmembrane domain-containing protein</fullName>
    </recommendedName>
</protein>
<keyword evidence="5" id="KW-0029">Amino-acid transport</keyword>
<feature type="transmembrane region" description="Helical" evidence="9">
    <location>
        <begin position="151"/>
        <end position="167"/>
    </location>
</feature>
<evidence type="ECO:0000256" key="5">
    <source>
        <dbReference type="ARBA" id="ARBA00022970"/>
    </source>
</evidence>
<name>A0A8X8XH54_SALSN</name>
<organism evidence="11">
    <name type="scientific">Salvia splendens</name>
    <name type="common">Scarlet sage</name>
    <dbReference type="NCBI Taxonomy" id="180675"/>
    <lineage>
        <taxon>Eukaryota</taxon>
        <taxon>Viridiplantae</taxon>
        <taxon>Streptophyta</taxon>
        <taxon>Embryophyta</taxon>
        <taxon>Tracheophyta</taxon>
        <taxon>Spermatophyta</taxon>
        <taxon>Magnoliopsida</taxon>
        <taxon>eudicotyledons</taxon>
        <taxon>Gunneridae</taxon>
        <taxon>Pentapetalae</taxon>
        <taxon>asterids</taxon>
        <taxon>lamiids</taxon>
        <taxon>Lamiales</taxon>
        <taxon>Lamiaceae</taxon>
        <taxon>Nepetoideae</taxon>
        <taxon>Mentheae</taxon>
        <taxon>Salviinae</taxon>
        <taxon>Salvia</taxon>
        <taxon>Salvia subgen. Calosphace</taxon>
        <taxon>core Calosphace</taxon>
    </lineage>
</organism>
<evidence type="ECO:0000256" key="1">
    <source>
        <dbReference type="ARBA" id="ARBA00004651"/>
    </source>
</evidence>
<sequence length="486" mass="53936">MASEDYTSVDEESLQEKAIDDWLPITSSRTAKWWFSAFHNVTAIVGAGVLALPYAMAQLGWGPGVTVLVVSWIVTLYSLWQMVEMHEMVPGRRFDRYHELGQYAFGQKLGVWIVVPAQLTVLVGLNTVYLITGGQSLAKFHDLVCTDCHRISTTYFILIFASVHFVLSQLPSLNSISGVSLAAAVMSISYSTVAWAASVDKGVQPAVEYGYKSNTTSGTVFNFFNAMGTIAFAYGGHNVIMEIQATMPSTPHRPSKKPMWKGAVVAYVIVALCYFPVATIGYWKFGNAVDENILITLHRPRWLIAMANMFVVVHLIGGYQIYAMPVFDMIEAALVKKRKFKPSWYLRFFSRNLYVALTTFLAVTFPFFNALLGFFGGFGFAPTTYFLPCVMWLVVHKPKVFSMSWFANWFCITLGVALMVVGPIGGLREIILKNQNQFLQIMNLFLSLYGKGENDVKNLAAAARAWVVVVVAVAAQARVGRGDELG</sequence>
<dbReference type="Proteomes" id="UP000298416">
    <property type="component" value="Unassembled WGS sequence"/>
</dbReference>
<keyword evidence="12" id="KW-1185">Reference proteome</keyword>
<dbReference type="PANTHER" id="PTHR48017">
    <property type="entry name" value="OS05G0424000 PROTEIN-RELATED"/>
    <property type="match status" value="1"/>
</dbReference>
<feature type="transmembrane region" description="Helical" evidence="9">
    <location>
        <begin position="406"/>
        <end position="427"/>
    </location>
</feature>